<dbReference type="PIRSF" id="PIRSF016636">
    <property type="entry name" value="AlgI_DltB"/>
    <property type="match status" value="1"/>
</dbReference>
<keyword evidence="5 10" id="KW-0812">Transmembrane</keyword>
<evidence type="ECO:0000256" key="8">
    <source>
        <dbReference type="ARBA" id="ARBA00023315"/>
    </source>
</evidence>
<dbReference type="EMBL" id="JACHFD010000014">
    <property type="protein sequence ID" value="MBB5352641.1"/>
    <property type="molecule type" value="Genomic_DNA"/>
</dbReference>
<name>A0A840VIV9_9BACT</name>
<dbReference type="InterPro" id="IPR028362">
    <property type="entry name" value="AlgI"/>
</dbReference>
<organism evidence="11 12">
    <name type="scientific">Haloferula luteola</name>
    <dbReference type="NCBI Taxonomy" id="595692"/>
    <lineage>
        <taxon>Bacteria</taxon>
        <taxon>Pseudomonadati</taxon>
        <taxon>Verrucomicrobiota</taxon>
        <taxon>Verrucomicrobiia</taxon>
        <taxon>Verrucomicrobiales</taxon>
        <taxon>Verrucomicrobiaceae</taxon>
        <taxon>Haloferula</taxon>
    </lineage>
</organism>
<proteinExistence type="inferred from homology"/>
<dbReference type="Pfam" id="PF03062">
    <property type="entry name" value="MBOAT"/>
    <property type="match status" value="1"/>
</dbReference>
<comment type="subcellular location">
    <subcellularLocation>
        <location evidence="1">Cell membrane</location>
        <topology evidence="1">Multi-pass membrane protein</topology>
    </subcellularLocation>
</comment>
<gene>
    <name evidence="11" type="ORF">HNR46_002889</name>
</gene>
<reference evidence="11 12" key="1">
    <citation type="submission" date="2020-08" db="EMBL/GenBank/DDBJ databases">
        <title>Genomic Encyclopedia of Type Strains, Phase IV (KMG-IV): sequencing the most valuable type-strain genomes for metagenomic binning, comparative biology and taxonomic classification.</title>
        <authorList>
            <person name="Goeker M."/>
        </authorList>
    </citation>
    <scope>NUCLEOTIDE SEQUENCE [LARGE SCALE GENOMIC DNA]</scope>
    <source>
        <strain evidence="11 12">YC6886</strain>
    </source>
</reference>
<dbReference type="Proteomes" id="UP000557717">
    <property type="component" value="Unassembled WGS sequence"/>
</dbReference>
<dbReference type="GO" id="GO:0005886">
    <property type="term" value="C:plasma membrane"/>
    <property type="evidence" value="ECO:0007669"/>
    <property type="project" value="UniProtKB-SubCell"/>
</dbReference>
<evidence type="ECO:0000256" key="2">
    <source>
        <dbReference type="ARBA" id="ARBA00010323"/>
    </source>
</evidence>
<protein>
    <submittedName>
        <fullName evidence="11">D-alanyl-lipoteichoic acid acyltransferase DltB (MBOAT superfamily)</fullName>
    </submittedName>
</protein>
<sequence>MIFNSYTYLLLFLPLALIGFFFAARIAVRAAFVWLVIASIVYYGWWNPDPSQPWKPWYVLLILGSCLFNFWIGEYLARHRGTSRGKTLLISGVSANLILLAYFKYTGFVGRLIEQLGDFSFHLPNVVLALGISFFTFQQIAYLVDAWRGETEEYRFTDYLLFVSFWPQLIAGPIVHHKEMLPQFEKQTWKNHRWVDTSAGLTILIIGLFKKVVIADNVAPVANAIFEMAGGTGRPPGFLEAWAGAIAYGIQIYFDFSGYTDMAIGSARLFGIRLPLNFHSPYKAVSIVDFWRRWHITLSRFLRDYLYIPLGGNRKGKSRRYVNLLITMVLGGFWHGAGWTYLLWGLLHGVFLCVNHGWIFLRKKRGLPKVPKPMAIAITFLLVIIAWVPFRAGTFELGSSGSTTKALAATREMLAAMFGFHGLGGWPDVATQVVKESHALRACLLVFVCWFVPNTQQFMRRYQPAMDPSHFEDYQIGPRKWWQWRPNSRWFAFTLLLMLATLYQFDKLSEFIYFQF</sequence>
<evidence type="ECO:0000313" key="11">
    <source>
        <dbReference type="EMBL" id="MBB5352641.1"/>
    </source>
</evidence>
<feature type="transmembrane region" description="Helical" evidence="10">
    <location>
        <begin position="6"/>
        <end position="23"/>
    </location>
</feature>
<keyword evidence="8 9" id="KW-0012">Acyltransferase</keyword>
<keyword evidence="7 9" id="KW-0472">Membrane</keyword>
<keyword evidence="6 10" id="KW-1133">Transmembrane helix</keyword>
<dbReference type="GO" id="GO:0016746">
    <property type="term" value="F:acyltransferase activity"/>
    <property type="evidence" value="ECO:0007669"/>
    <property type="project" value="UniProtKB-KW"/>
</dbReference>
<feature type="transmembrane region" description="Helical" evidence="10">
    <location>
        <begin position="488"/>
        <end position="505"/>
    </location>
</feature>
<evidence type="ECO:0000256" key="5">
    <source>
        <dbReference type="ARBA" id="ARBA00022692"/>
    </source>
</evidence>
<comment type="caution">
    <text evidence="11">The sequence shown here is derived from an EMBL/GenBank/DDBJ whole genome shotgun (WGS) entry which is preliminary data.</text>
</comment>
<keyword evidence="4 9" id="KW-0808">Transferase</keyword>
<feature type="transmembrane region" description="Helical" evidence="10">
    <location>
        <begin position="321"/>
        <end position="337"/>
    </location>
</feature>
<feature type="transmembrane region" description="Helical" evidence="10">
    <location>
        <begin position="28"/>
        <end position="45"/>
    </location>
</feature>
<evidence type="ECO:0000313" key="12">
    <source>
        <dbReference type="Proteomes" id="UP000557717"/>
    </source>
</evidence>
<feature type="transmembrane region" description="Helical" evidence="10">
    <location>
        <begin position="57"/>
        <end position="76"/>
    </location>
</feature>
<keyword evidence="3 9" id="KW-1003">Cell membrane</keyword>
<evidence type="ECO:0000256" key="6">
    <source>
        <dbReference type="ARBA" id="ARBA00022989"/>
    </source>
</evidence>
<comment type="similarity">
    <text evidence="2 9">Belongs to the membrane-bound acyltransferase family.</text>
</comment>
<evidence type="ECO:0000256" key="10">
    <source>
        <dbReference type="SAM" id="Phobius"/>
    </source>
</evidence>
<feature type="transmembrane region" description="Helical" evidence="10">
    <location>
        <begin position="343"/>
        <end position="361"/>
    </location>
</feature>
<dbReference type="InterPro" id="IPR024194">
    <property type="entry name" value="Ac/AlaTfrase_AlgI/DltB"/>
</dbReference>
<dbReference type="AlphaFoldDB" id="A0A840VIV9"/>
<evidence type="ECO:0000256" key="1">
    <source>
        <dbReference type="ARBA" id="ARBA00004651"/>
    </source>
</evidence>
<dbReference type="PIRSF" id="PIRSF500217">
    <property type="entry name" value="AlgI"/>
    <property type="match status" value="1"/>
</dbReference>
<evidence type="ECO:0000256" key="9">
    <source>
        <dbReference type="PIRNR" id="PIRNR016636"/>
    </source>
</evidence>
<keyword evidence="12" id="KW-1185">Reference proteome</keyword>
<dbReference type="GO" id="GO:0042121">
    <property type="term" value="P:alginic acid biosynthetic process"/>
    <property type="evidence" value="ECO:0007669"/>
    <property type="project" value="InterPro"/>
</dbReference>
<evidence type="ECO:0000256" key="3">
    <source>
        <dbReference type="ARBA" id="ARBA00022475"/>
    </source>
</evidence>
<dbReference type="PANTHER" id="PTHR13285:SF23">
    <property type="entry name" value="TEICHOIC ACID D-ALANYLTRANSFERASE"/>
    <property type="match status" value="1"/>
</dbReference>
<feature type="transmembrane region" description="Helical" evidence="10">
    <location>
        <begin position="373"/>
        <end position="390"/>
    </location>
</feature>
<feature type="transmembrane region" description="Helical" evidence="10">
    <location>
        <begin position="438"/>
        <end position="455"/>
    </location>
</feature>
<evidence type="ECO:0000256" key="4">
    <source>
        <dbReference type="ARBA" id="ARBA00022679"/>
    </source>
</evidence>
<dbReference type="RefSeq" id="WP_184019842.1">
    <property type="nucleotide sequence ID" value="NZ_JACHFD010000014.1"/>
</dbReference>
<feature type="transmembrane region" description="Helical" evidence="10">
    <location>
        <begin position="88"/>
        <end position="105"/>
    </location>
</feature>
<dbReference type="InterPro" id="IPR004299">
    <property type="entry name" value="MBOAT_fam"/>
</dbReference>
<evidence type="ECO:0000256" key="7">
    <source>
        <dbReference type="ARBA" id="ARBA00023136"/>
    </source>
</evidence>
<dbReference type="InterPro" id="IPR051085">
    <property type="entry name" value="MB_O-acyltransferase"/>
</dbReference>
<accession>A0A840VIV9</accession>
<dbReference type="PANTHER" id="PTHR13285">
    <property type="entry name" value="ACYLTRANSFERASE"/>
    <property type="match status" value="1"/>
</dbReference>
<feature type="transmembrane region" description="Helical" evidence="10">
    <location>
        <begin position="125"/>
        <end position="144"/>
    </location>
</feature>